<reference evidence="1 2" key="1">
    <citation type="submission" date="2020-08" db="EMBL/GenBank/DDBJ databases">
        <title>Genomic Encyclopedia of Type Strains, Phase IV (KMG-IV): sequencing the most valuable type-strain genomes for metagenomic binning, comparative biology and taxonomic classification.</title>
        <authorList>
            <person name="Goeker M."/>
        </authorList>
    </citation>
    <scope>NUCLEOTIDE SEQUENCE [LARGE SCALE GENOMIC DNA]</scope>
    <source>
        <strain evidence="1 2">DSM 7465</strain>
    </source>
</reference>
<proteinExistence type="predicted"/>
<sequence>MAFSRAAQPSRIEEVVRSLARKLTAVLAVSVALVLAYLSAALVGSLVPTHPEWNEPHQGVRIFVYSNGVHTGLVLPVRNELQDWTRLVSAKDISDPRYAASSHLLFGWGERNFYLNTPRWSDLDPLVAVRAVVAGRRTLLHIDHIHAPQPGSDMRPLMISGRQYLQLSRQLESYFRLNAMGRTQPLKGYGPSDVFYESSRRYDLFHTCNEWTGAQLRRIGVRIGIWTPFSKSVMIWFDPKGRFR</sequence>
<dbReference type="AlphaFoldDB" id="A0A840HR62"/>
<dbReference type="EMBL" id="JACHOV010000002">
    <property type="protein sequence ID" value="MBB4640363.1"/>
    <property type="molecule type" value="Genomic_DNA"/>
</dbReference>
<dbReference type="Proteomes" id="UP000575068">
    <property type="component" value="Unassembled WGS sequence"/>
</dbReference>
<dbReference type="RefSeq" id="WP_184474211.1">
    <property type="nucleotide sequence ID" value="NZ_JACHOV010000002.1"/>
</dbReference>
<dbReference type="InterPro" id="IPR011727">
    <property type="entry name" value="CHP02117"/>
</dbReference>
<accession>A0A840HR62</accession>
<protein>
    <submittedName>
        <fullName evidence="1">Uncharacterized protein (TIGR02117 family)</fullName>
    </submittedName>
</protein>
<evidence type="ECO:0000313" key="2">
    <source>
        <dbReference type="Proteomes" id="UP000575068"/>
    </source>
</evidence>
<organism evidence="1 2">
    <name type="scientific">Rhizorhapis suberifaciens</name>
    <name type="common">corky root of lettuce</name>
    <dbReference type="NCBI Taxonomy" id="13656"/>
    <lineage>
        <taxon>Bacteria</taxon>
        <taxon>Pseudomonadati</taxon>
        <taxon>Pseudomonadota</taxon>
        <taxon>Alphaproteobacteria</taxon>
        <taxon>Sphingomonadales</taxon>
        <taxon>Sphingomonadaceae</taxon>
        <taxon>Rhizorhapis</taxon>
    </lineage>
</organism>
<dbReference type="Pfam" id="PF09601">
    <property type="entry name" value="DUF2459"/>
    <property type="match status" value="1"/>
</dbReference>
<dbReference type="NCBIfam" id="TIGR02117">
    <property type="entry name" value="chp_urease_rgn"/>
    <property type="match status" value="1"/>
</dbReference>
<comment type="caution">
    <text evidence="1">The sequence shown here is derived from an EMBL/GenBank/DDBJ whole genome shotgun (WGS) entry which is preliminary data.</text>
</comment>
<evidence type="ECO:0000313" key="1">
    <source>
        <dbReference type="EMBL" id="MBB4640363.1"/>
    </source>
</evidence>
<gene>
    <name evidence="1" type="ORF">HNQ99_000651</name>
</gene>
<keyword evidence="2" id="KW-1185">Reference proteome</keyword>
<name>A0A840HR62_9SPHN</name>